<evidence type="ECO:0000313" key="2">
    <source>
        <dbReference type="Proteomes" id="UP001207654"/>
    </source>
</evidence>
<protein>
    <submittedName>
        <fullName evidence="1">Uncharacterized protein</fullName>
    </submittedName>
</protein>
<dbReference type="RefSeq" id="WP_267536131.1">
    <property type="nucleotide sequence ID" value="NZ_JAPNKA010000001.1"/>
</dbReference>
<organism evidence="1 2">
    <name type="scientific">Archangium lansingense</name>
    <dbReference type="NCBI Taxonomy" id="2995310"/>
    <lineage>
        <taxon>Bacteria</taxon>
        <taxon>Pseudomonadati</taxon>
        <taxon>Myxococcota</taxon>
        <taxon>Myxococcia</taxon>
        <taxon>Myxococcales</taxon>
        <taxon>Cystobacterineae</taxon>
        <taxon>Archangiaceae</taxon>
        <taxon>Archangium</taxon>
    </lineage>
</organism>
<keyword evidence="2" id="KW-1185">Reference proteome</keyword>
<gene>
    <name evidence="1" type="ORF">OV287_22720</name>
</gene>
<name>A0ABT4A6K4_9BACT</name>
<comment type="caution">
    <text evidence="1">The sequence shown here is derived from an EMBL/GenBank/DDBJ whole genome shotgun (WGS) entry which is preliminary data.</text>
</comment>
<proteinExistence type="predicted"/>
<evidence type="ECO:0000313" key="1">
    <source>
        <dbReference type="EMBL" id="MCY1077288.1"/>
    </source>
</evidence>
<dbReference type="EMBL" id="JAPNKA010000001">
    <property type="protein sequence ID" value="MCY1077288.1"/>
    <property type="molecule type" value="Genomic_DNA"/>
</dbReference>
<sequence>MASTALGAVRYANTWRLPAHQAQVKTSNANVLRSSFAWSTRGIRFFFGSLLTAASGAALAPSSPAWGRILWHRGQGQDAGGNSSKSKPFDFLHIVSSGENDVT</sequence>
<reference evidence="1 2" key="1">
    <citation type="submission" date="2022-11" db="EMBL/GenBank/DDBJ databases">
        <title>Minimal conservation of predation-associated metabolite biosynthetic gene clusters underscores biosynthetic potential of Myxococcota including descriptions for ten novel species: Archangium lansinium sp. nov., Myxococcus landrumus sp. nov., Nannocystis bai.</title>
        <authorList>
            <person name="Ahearne A."/>
            <person name="Stevens C."/>
            <person name="Phillips K."/>
        </authorList>
    </citation>
    <scope>NUCLEOTIDE SEQUENCE [LARGE SCALE GENOMIC DNA]</scope>
    <source>
        <strain evidence="1 2">MIWBW</strain>
    </source>
</reference>
<accession>A0ABT4A6K4</accession>
<dbReference type="Proteomes" id="UP001207654">
    <property type="component" value="Unassembled WGS sequence"/>
</dbReference>